<keyword evidence="2" id="KW-1185">Reference proteome</keyword>
<dbReference type="AlphaFoldDB" id="A0A1Q9C453"/>
<dbReference type="SUPFAM" id="SSF50985">
    <property type="entry name" value="RCC1/BLIP-II"/>
    <property type="match status" value="1"/>
</dbReference>
<comment type="caution">
    <text evidence="1">The sequence shown here is derived from an EMBL/GenBank/DDBJ whole genome shotgun (WGS) entry which is preliminary data.</text>
</comment>
<reference evidence="1 2" key="1">
    <citation type="submission" date="2016-02" db="EMBL/GenBank/DDBJ databases">
        <title>Genome analysis of coral dinoflagellate symbionts highlights evolutionary adaptations to a symbiotic lifestyle.</title>
        <authorList>
            <person name="Aranda M."/>
            <person name="Li Y."/>
            <person name="Liew Y.J."/>
            <person name="Baumgarten S."/>
            <person name="Simakov O."/>
            <person name="Wilson M."/>
            <person name="Piel J."/>
            <person name="Ashoor H."/>
            <person name="Bougouffa S."/>
            <person name="Bajic V.B."/>
            <person name="Ryu T."/>
            <person name="Ravasi T."/>
            <person name="Bayer T."/>
            <person name="Micklem G."/>
            <person name="Kim H."/>
            <person name="Bhak J."/>
            <person name="Lajeunesse T.C."/>
            <person name="Voolstra C.R."/>
        </authorList>
    </citation>
    <scope>NUCLEOTIDE SEQUENCE [LARGE SCALE GENOMIC DNA]</scope>
    <source>
        <strain evidence="1 2">CCMP2467</strain>
    </source>
</reference>
<accession>A0A1Q9C453</accession>
<evidence type="ECO:0000313" key="1">
    <source>
        <dbReference type="EMBL" id="OLP77697.1"/>
    </source>
</evidence>
<name>A0A1Q9C453_SYMMI</name>
<sequence>MASQRQLRVLRESFAEHGEDWLRMELDKYRVPELRSVAAAAAVPRNEGGAQRSKQQLVDALWRCIAKEQSSGIDAVDPVSMAKALPPGSDSRNFEAALPSVAKTSFAWSLTSTAFASNAGSLPLPACRGMKAGPSVPSSSWWTLCGGALPRMTTALPSVRKSTELDDWMTVRLDWLREKNAFSCELLLDARSRVDQGQLRVLRQGFAEHGEDWLRRKLAQHGVRELRGVAAAAGVPRNEGGAQRSKQQLVDALWQCIAEEQSSGDRCRGWCFVSQLAGECAFLSSFCEDDEGAASGQQLLQKIRGGFAERGEDWLRMELVKHCVRELRSVAAAAAVPRNEGGAQRSKQQLVDALWQCIAEEQSSGDRCRGWCFVSQLAGECAFLSSFCEDDEGAASGQQLLQKCRGGFAERGEDWLRMELDKHRVRELRRCRRAAERRRGPAFQAAVGGRSVAAHCRRAVLGGSMPWILFRVAVRWGCALSSSFCEDGEGAASGQLLQKFRGGFAERGEELLRVELDKHGVRELRGVAAAAGLPRHEGGAHHSKEQLVNALYDGSVVTWGHARFGGTWEDWTEPVRNVTAIQSSFNAFAAILIAQLRNVSAIQSTNHAFAAIRTDGSVVTWGDSDCDFEGGDISQVRERLKDVREIQSSLGAFAALLRDGSVVTWGWRTSGGDSSTVQHQLTDVDQIACNGHAFAAIKADGTVVSWGHPDRGGDSGAVQNQLKKVRAVAASATGVAAFLDNDAVVTWGNWEPQPVTPM</sequence>
<dbReference type="Gene3D" id="2.130.10.30">
    <property type="entry name" value="Regulator of chromosome condensation 1/beta-lactamase-inhibitor protein II"/>
    <property type="match status" value="1"/>
</dbReference>
<gene>
    <name evidence="1" type="ORF">AK812_SmicGene42212</name>
</gene>
<organism evidence="1 2">
    <name type="scientific">Symbiodinium microadriaticum</name>
    <name type="common">Dinoflagellate</name>
    <name type="synonym">Zooxanthella microadriatica</name>
    <dbReference type="NCBI Taxonomy" id="2951"/>
    <lineage>
        <taxon>Eukaryota</taxon>
        <taxon>Sar</taxon>
        <taxon>Alveolata</taxon>
        <taxon>Dinophyceae</taxon>
        <taxon>Suessiales</taxon>
        <taxon>Symbiodiniaceae</taxon>
        <taxon>Symbiodinium</taxon>
    </lineage>
</organism>
<proteinExistence type="predicted"/>
<dbReference type="EMBL" id="LSRX01001726">
    <property type="protein sequence ID" value="OLP77697.1"/>
    <property type="molecule type" value="Genomic_DNA"/>
</dbReference>
<dbReference type="Proteomes" id="UP000186817">
    <property type="component" value="Unassembled WGS sequence"/>
</dbReference>
<evidence type="ECO:0000313" key="2">
    <source>
        <dbReference type="Proteomes" id="UP000186817"/>
    </source>
</evidence>
<dbReference type="InterPro" id="IPR009091">
    <property type="entry name" value="RCC1/BLIP-II"/>
</dbReference>
<protein>
    <recommendedName>
        <fullName evidence="3">E3 ubiquitin-protein ligase HERC2</fullName>
    </recommendedName>
</protein>
<dbReference type="OrthoDB" id="10466115at2759"/>
<evidence type="ECO:0008006" key="3">
    <source>
        <dbReference type="Google" id="ProtNLM"/>
    </source>
</evidence>